<evidence type="ECO:0000256" key="2">
    <source>
        <dbReference type="ARBA" id="ARBA00022448"/>
    </source>
</evidence>
<comment type="similarity">
    <text evidence="11">Belongs to the Ca(2+):cation antiporter (CaCA) (TC 2.A.19) family. Cation/calcium exchanger (CCX) subfamily.</text>
</comment>
<evidence type="ECO:0000256" key="12">
    <source>
        <dbReference type="SAM" id="Phobius"/>
    </source>
</evidence>
<evidence type="ECO:0000256" key="11">
    <source>
        <dbReference type="ARBA" id="ARBA00038187"/>
    </source>
</evidence>
<evidence type="ECO:0000256" key="10">
    <source>
        <dbReference type="ARBA" id="ARBA00023201"/>
    </source>
</evidence>
<evidence type="ECO:0000256" key="4">
    <source>
        <dbReference type="ARBA" id="ARBA00022538"/>
    </source>
</evidence>
<feature type="transmembrane region" description="Helical" evidence="12">
    <location>
        <begin position="466"/>
        <end position="488"/>
    </location>
</feature>
<keyword evidence="3" id="KW-0050">Antiport</keyword>
<dbReference type="GO" id="GO:0016020">
    <property type="term" value="C:membrane"/>
    <property type="evidence" value="ECO:0007669"/>
    <property type="project" value="UniProtKB-SubCell"/>
</dbReference>
<keyword evidence="9 12" id="KW-0472">Membrane</keyword>
<keyword evidence="6" id="KW-0630">Potassium</keyword>
<feature type="transmembrane region" description="Helical" evidence="12">
    <location>
        <begin position="179"/>
        <end position="203"/>
    </location>
</feature>
<keyword evidence="15" id="KW-1185">Reference proteome</keyword>
<reference evidence="14" key="1">
    <citation type="submission" date="2022-08" db="EMBL/GenBank/DDBJ databases">
        <authorList>
            <person name="Gutierrez-Valencia J."/>
        </authorList>
    </citation>
    <scope>NUCLEOTIDE SEQUENCE</scope>
</reference>
<evidence type="ECO:0000313" key="14">
    <source>
        <dbReference type="EMBL" id="CAI0385103.1"/>
    </source>
</evidence>
<evidence type="ECO:0000313" key="15">
    <source>
        <dbReference type="Proteomes" id="UP001154282"/>
    </source>
</evidence>
<evidence type="ECO:0000256" key="9">
    <source>
        <dbReference type="ARBA" id="ARBA00023136"/>
    </source>
</evidence>
<feature type="transmembrane region" description="Helical" evidence="12">
    <location>
        <begin position="15"/>
        <end position="36"/>
    </location>
</feature>
<feature type="domain" description="Sodium/calcium exchanger membrane region" evidence="13">
    <location>
        <begin position="401"/>
        <end position="553"/>
    </location>
</feature>
<dbReference type="PANTHER" id="PTHR12266">
    <property type="entry name" value="NA+/CA2+ K+ INDEPENDENT EXCHANGER"/>
    <property type="match status" value="1"/>
</dbReference>
<keyword evidence="2" id="KW-0813">Transport</keyword>
<keyword evidence="4" id="KW-0633">Potassium transport</keyword>
<evidence type="ECO:0000256" key="1">
    <source>
        <dbReference type="ARBA" id="ARBA00004141"/>
    </source>
</evidence>
<evidence type="ECO:0000256" key="8">
    <source>
        <dbReference type="ARBA" id="ARBA00023053"/>
    </source>
</evidence>
<dbReference type="InterPro" id="IPR051359">
    <property type="entry name" value="CaCA_antiporter"/>
</dbReference>
<feature type="transmembrane region" description="Helical" evidence="12">
    <location>
        <begin position="397"/>
        <end position="414"/>
    </location>
</feature>
<organism evidence="14 15">
    <name type="scientific">Linum tenue</name>
    <dbReference type="NCBI Taxonomy" id="586396"/>
    <lineage>
        <taxon>Eukaryota</taxon>
        <taxon>Viridiplantae</taxon>
        <taxon>Streptophyta</taxon>
        <taxon>Embryophyta</taxon>
        <taxon>Tracheophyta</taxon>
        <taxon>Spermatophyta</taxon>
        <taxon>Magnoliopsida</taxon>
        <taxon>eudicotyledons</taxon>
        <taxon>Gunneridae</taxon>
        <taxon>Pentapetalae</taxon>
        <taxon>rosids</taxon>
        <taxon>fabids</taxon>
        <taxon>Malpighiales</taxon>
        <taxon>Linaceae</taxon>
        <taxon>Linum</taxon>
    </lineage>
</organism>
<feature type="transmembrane region" description="Helical" evidence="12">
    <location>
        <begin position="508"/>
        <end position="527"/>
    </location>
</feature>
<dbReference type="AlphaFoldDB" id="A0AAV0HKQ6"/>
<proteinExistence type="inferred from homology"/>
<feature type="transmembrane region" description="Helical" evidence="12">
    <location>
        <begin position="337"/>
        <end position="355"/>
    </location>
</feature>
<dbReference type="Pfam" id="PF01699">
    <property type="entry name" value="Na_Ca_ex"/>
    <property type="match status" value="2"/>
</dbReference>
<dbReference type="Proteomes" id="UP001154282">
    <property type="component" value="Unassembled WGS sequence"/>
</dbReference>
<dbReference type="InterPro" id="IPR004837">
    <property type="entry name" value="NaCa_Exmemb"/>
</dbReference>
<evidence type="ECO:0000259" key="13">
    <source>
        <dbReference type="Pfam" id="PF01699"/>
    </source>
</evidence>
<feature type="domain" description="Sodium/calcium exchanger membrane region" evidence="13">
    <location>
        <begin position="114"/>
        <end position="258"/>
    </location>
</feature>
<comment type="subcellular location">
    <subcellularLocation>
        <location evidence="1">Membrane</location>
        <topology evidence="1">Multi-pass membrane protein</topology>
    </subcellularLocation>
</comment>
<keyword evidence="5 12" id="KW-0812">Transmembrane</keyword>
<feature type="transmembrane region" description="Helical" evidence="12">
    <location>
        <begin position="240"/>
        <end position="261"/>
    </location>
</feature>
<evidence type="ECO:0000256" key="3">
    <source>
        <dbReference type="ARBA" id="ARBA00022449"/>
    </source>
</evidence>
<keyword evidence="10" id="KW-0739">Sodium transport</keyword>
<keyword evidence="7 12" id="KW-1133">Transmembrane helix</keyword>
<dbReference type="GO" id="GO:0006814">
    <property type="term" value="P:sodium ion transport"/>
    <property type="evidence" value="ECO:0007669"/>
    <property type="project" value="UniProtKB-KW"/>
</dbReference>
<gene>
    <name evidence="14" type="ORF">LITE_LOCUS4657</name>
</gene>
<feature type="transmembrane region" description="Helical" evidence="12">
    <location>
        <begin position="367"/>
        <end position="385"/>
    </location>
</feature>
<dbReference type="Gene3D" id="1.20.1420.30">
    <property type="entry name" value="NCX, central ion-binding region"/>
    <property type="match status" value="2"/>
</dbReference>
<dbReference type="GO" id="GO:0008324">
    <property type="term" value="F:monoatomic cation transmembrane transporter activity"/>
    <property type="evidence" value="ECO:0007669"/>
    <property type="project" value="TreeGrafter"/>
</dbReference>
<dbReference type="EMBL" id="CAMGYJ010000002">
    <property type="protein sequence ID" value="CAI0385103.1"/>
    <property type="molecule type" value="Genomic_DNA"/>
</dbReference>
<name>A0AAV0HKQ6_9ROSI</name>
<comment type="caution">
    <text evidence="14">The sequence shown here is derived from an EMBL/GenBank/DDBJ whole genome shotgun (WGS) entry which is preliminary data.</text>
</comment>
<feature type="transmembrane region" description="Helical" evidence="12">
    <location>
        <begin position="145"/>
        <end position="173"/>
    </location>
</feature>
<keyword evidence="8" id="KW-0915">Sodium</keyword>
<feature type="transmembrane region" description="Helical" evidence="12">
    <location>
        <begin position="215"/>
        <end position="234"/>
    </location>
</feature>
<evidence type="ECO:0000256" key="5">
    <source>
        <dbReference type="ARBA" id="ARBA00022692"/>
    </source>
</evidence>
<keyword evidence="10" id="KW-0406">Ion transport</keyword>
<feature type="transmembrane region" description="Helical" evidence="12">
    <location>
        <begin position="420"/>
        <end position="445"/>
    </location>
</feature>
<protein>
    <recommendedName>
        <fullName evidence="13">Sodium/calcium exchanger membrane region domain-containing protein</fullName>
    </recommendedName>
</protein>
<feature type="transmembrane region" description="Helical" evidence="12">
    <location>
        <begin position="105"/>
        <end position="124"/>
    </location>
</feature>
<dbReference type="PANTHER" id="PTHR12266:SF18">
    <property type="entry name" value="CATION_CALCIUM EXCHANGER 2"/>
    <property type="match status" value="1"/>
</dbReference>
<dbReference type="GO" id="GO:0006813">
    <property type="term" value="P:potassium ion transport"/>
    <property type="evidence" value="ECO:0007669"/>
    <property type="project" value="UniProtKB-KW"/>
</dbReference>
<evidence type="ECO:0000256" key="7">
    <source>
        <dbReference type="ARBA" id="ARBA00022989"/>
    </source>
</evidence>
<feature type="transmembrane region" description="Helical" evidence="12">
    <location>
        <begin position="534"/>
        <end position="555"/>
    </location>
</feature>
<accession>A0AAV0HKQ6</accession>
<sequence>MAFPYSLSSSQRKSCLLFINLSFLLVIAAVSFTTHFKSNPPPKSLAGINALQQPTSAADHQLDCNEFQSLPTPNSKCIALKSRNPCVSQGYIDYLRIFYCNFGELPLLGHTLLLLWLLVLFYLLGNTASDYFCSSLEDLSRLLKLSPTIAGVTLLSLGNGAPDVFASIVSLAGSGTRDIGFNTMVGGASFVTCVVVGTISFLVKHRRIRVSRGAFIRDVCFFILVLGSLIMTMLLGKINLWGAIGFSLMYVVYVIIVYISYFGGCGSDTPSSSCESGLSIPILMKKERDDDVERRFWFNLRESAPFRLTISIVEMPLYLTRRLTIPVVCERRWSKPMAIASVILAPILLSTLWVAQYENPRFETCVLVYGVGSLIGIGLGVLAFLTTEESSPPEKCLLPWLAGGFLMSVTWSYITAQELVALLVSLGYVFGISPSILGLTVLAWGNSLSDLITNSTMAINGGAEGVQVAISGCYAGPIFNVLFGLGLSLIGSCWESYPEPVSISLDPYLLETLGFLLAGLVWGLVVLPRRGMKLDGVLGGGLLVIYLLSVSLRLVQTSGSLQFLDHNSL</sequence>
<dbReference type="InterPro" id="IPR044880">
    <property type="entry name" value="NCX_ion-bd_dom_sf"/>
</dbReference>
<dbReference type="GO" id="GO:0015297">
    <property type="term" value="F:antiporter activity"/>
    <property type="evidence" value="ECO:0007669"/>
    <property type="project" value="UniProtKB-KW"/>
</dbReference>
<evidence type="ECO:0000256" key="6">
    <source>
        <dbReference type="ARBA" id="ARBA00022958"/>
    </source>
</evidence>